<organism evidence="1">
    <name type="scientific">Salvia splendens</name>
    <name type="common">Scarlet sage</name>
    <dbReference type="NCBI Taxonomy" id="180675"/>
    <lineage>
        <taxon>Eukaryota</taxon>
        <taxon>Viridiplantae</taxon>
        <taxon>Streptophyta</taxon>
        <taxon>Embryophyta</taxon>
        <taxon>Tracheophyta</taxon>
        <taxon>Spermatophyta</taxon>
        <taxon>Magnoliopsida</taxon>
        <taxon>eudicotyledons</taxon>
        <taxon>Gunneridae</taxon>
        <taxon>Pentapetalae</taxon>
        <taxon>asterids</taxon>
        <taxon>lamiids</taxon>
        <taxon>Lamiales</taxon>
        <taxon>Lamiaceae</taxon>
        <taxon>Nepetoideae</taxon>
        <taxon>Mentheae</taxon>
        <taxon>Salviinae</taxon>
        <taxon>Salvia</taxon>
        <taxon>Salvia subgen. Calosphace</taxon>
        <taxon>core Calosphace</taxon>
    </lineage>
</organism>
<protein>
    <submittedName>
        <fullName evidence="1">Uncharacterized protein</fullName>
    </submittedName>
</protein>
<keyword evidence="2" id="KW-1185">Reference proteome</keyword>
<reference evidence="1" key="2">
    <citation type="submission" date="2020-08" db="EMBL/GenBank/DDBJ databases">
        <title>Plant Genome Project.</title>
        <authorList>
            <person name="Zhang R.-G."/>
        </authorList>
    </citation>
    <scope>NUCLEOTIDE SEQUENCE</scope>
    <source>
        <strain evidence="1">Huo1</strain>
        <tissue evidence="1">Leaf</tissue>
    </source>
</reference>
<evidence type="ECO:0000313" key="1">
    <source>
        <dbReference type="EMBL" id="KAG6426789.1"/>
    </source>
</evidence>
<name>A0A8X8Y8R3_SALSN</name>
<sequence length="157" mass="18127">MSDYIPKKFTLGKSQGTPCQSVTGTEGSCNPWWKADNRFRAGYLSRLEENLKREFPSTDLKGKPHINSKITAWKKPYNLLTNILDRNFKIDCDDEQWAQIVKHDQNARGMRNKAWPYLEQWKEIFGKDRANRAGVEDVMDAVNSLYSRQNLNPSNGS</sequence>
<dbReference type="EMBL" id="PNBA02000004">
    <property type="protein sequence ID" value="KAG6426789.1"/>
    <property type="molecule type" value="Genomic_DNA"/>
</dbReference>
<dbReference type="AlphaFoldDB" id="A0A8X8Y8R3"/>
<comment type="caution">
    <text evidence="1">The sequence shown here is derived from an EMBL/GenBank/DDBJ whole genome shotgun (WGS) entry which is preliminary data.</text>
</comment>
<dbReference type="Proteomes" id="UP000298416">
    <property type="component" value="Unassembled WGS sequence"/>
</dbReference>
<dbReference type="PANTHER" id="PTHR46250">
    <property type="entry name" value="MYB/SANT-LIKE DNA-BINDING DOMAIN PROTEIN-RELATED"/>
    <property type="match status" value="1"/>
</dbReference>
<reference evidence="1" key="1">
    <citation type="submission" date="2018-01" db="EMBL/GenBank/DDBJ databases">
        <authorList>
            <person name="Mao J.F."/>
        </authorList>
    </citation>
    <scope>NUCLEOTIDE SEQUENCE</scope>
    <source>
        <strain evidence="1">Huo1</strain>
        <tissue evidence="1">Leaf</tissue>
    </source>
</reference>
<dbReference type="PANTHER" id="PTHR46250:SF15">
    <property type="entry name" value="OS01G0523800 PROTEIN"/>
    <property type="match status" value="1"/>
</dbReference>
<evidence type="ECO:0000313" key="2">
    <source>
        <dbReference type="Proteomes" id="UP000298416"/>
    </source>
</evidence>
<proteinExistence type="predicted"/>
<accession>A0A8X8Y8R3</accession>
<gene>
    <name evidence="1" type="ORF">SASPL_111023</name>
</gene>